<name>A0ABV4CUB3_9BACT</name>
<evidence type="ECO:0000313" key="5">
    <source>
        <dbReference type="Proteomes" id="UP001565200"/>
    </source>
</evidence>
<dbReference type="InterPro" id="IPR036514">
    <property type="entry name" value="SGNH_hydro_sf"/>
</dbReference>
<proteinExistence type="predicted"/>
<dbReference type="PANTHER" id="PTHR22901">
    <property type="entry name" value="SIALATE O-ACETYLESTERASE"/>
    <property type="match status" value="1"/>
</dbReference>
<evidence type="ECO:0000256" key="1">
    <source>
        <dbReference type="ARBA" id="ARBA00022801"/>
    </source>
</evidence>
<reference evidence="4 5" key="1">
    <citation type="submission" date="2024-03" db="EMBL/GenBank/DDBJ databases">
        <title>Mouse gut bacterial collection (mGBC) of GemPharmatech.</title>
        <authorList>
            <person name="He Y."/>
            <person name="Dong L."/>
            <person name="Wu D."/>
            <person name="Gao X."/>
            <person name="Lin Z."/>
        </authorList>
    </citation>
    <scope>NUCLEOTIDE SEQUENCE [LARGE SCALE GENOMIC DNA]</scope>
    <source>
        <strain evidence="4 5">54-13</strain>
    </source>
</reference>
<dbReference type="Gene3D" id="2.60.40.10">
    <property type="entry name" value="Immunoglobulins"/>
    <property type="match status" value="1"/>
</dbReference>
<dbReference type="SUPFAM" id="SSF52266">
    <property type="entry name" value="SGNH hydrolase"/>
    <property type="match status" value="1"/>
</dbReference>
<accession>A0ABV4CUB3</accession>
<keyword evidence="2" id="KW-0732">Signal</keyword>
<dbReference type="Pfam" id="PF03629">
    <property type="entry name" value="SASA"/>
    <property type="match status" value="1"/>
</dbReference>
<comment type="caution">
    <text evidence="4">The sequence shown here is derived from an EMBL/GenBank/DDBJ whole genome shotgun (WGS) entry which is preliminary data.</text>
</comment>
<feature type="signal peptide" evidence="2">
    <location>
        <begin position="1"/>
        <end position="21"/>
    </location>
</feature>
<keyword evidence="1" id="KW-0378">Hydrolase</keyword>
<dbReference type="InterPro" id="IPR013783">
    <property type="entry name" value="Ig-like_fold"/>
</dbReference>
<dbReference type="EMBL" id="JBCLPP010000010">
    <property type="protein sequence ID" value="MEY8244983.1"/>
    <property type="molecule type" value="Genomic_DNA"/>
</dbReference>
<gene>
    <name evidence="4" type="ORF">AAK873_05040</name>
</gene>
<organism evidence="4 5">
    <name type="scientific">Heminiphilus faecis</name>
    <dbReference type="NCBI Taxonomy" id="2601703"/>
    <lineage>
        <taxon>Bacteria</taxon>
        <taxon>Pseudomonadati</taxon>
        <taxon>Bacteroidota</taxon>
        <taxon>Bacteroidia</taxon>
        <taxon>Bacteroidales</taxon>
        <taxon>Muribaculaceae</taxon>
        <taxon>Heminiphilus</taxon>
    </lineage>
</organism>
<dbReference type="InterPro" id="IPR039329">
    <property type="entry name" value="SIAE"/>
</dbReference>
<evidence type="ECO:0000256" key="2">
    <source>
        <dbReference type="SAM" id="SignalP"/>
    </source>
</evidence>
<dbReference type="PANTHER" id="PTHR22901:SF0">
    <property type="entry name" value="SIALATE O-ACETYLESTERASE"/>
    <property type="match status" value="1"/>
</dbReference>
<dbReference type="InterPro" id="IPR005181">
    <property type="entry name" value="SASA"/>
</dbReference>
<evidence type="ECO:0000259" key="3">
    <source>
        <dbReference type="Pfam" id="PF03629"/>
    </source>
</evidence>
<dbReference type="Proteomes" id="UP001565200">
    <property type="component" value="Unassembled WGS sequence"/>
</dbReference>
<dbReference type="Gene3D" id="3.40.50.1110">
    <property type="entry name" value="SGNH hydrolase"/>
    <property type="match status" value="1"/>
</dbReference>
<sequence>MKLNFRTIAAMLLAAVSLESAALTLPDIINRNMVLQQNSEASLWGWAKPQSKVTVTTGWNGRSYTATAGKDGRWNVKVATPAASYDVQNVTVTGDGTTVDLDNVLIGEVWFASGQSNMEMPLRGFWVAPIEGANKAIAESGRYRHAIRFATVPKTKALTPQERVAGAWVECMPENAPEFSAVGYFFARELNNILDVPVGIINCSWGGSKVEGWLPADILKGYSDVDLANAADPDYQEYSKPMIMYNGMLYPLAGYTVRGFLWNQGESNVGAHADYPERFGTMVRHWRDMWGQGELPIYCVEVPPHYYGDDNGTWGALLREAQHKAVKAVPNAGIVPTPDLVTPGTSYQIHPSKKLEIGERLAYMAATRDYGVKGIEAEAPEFESVDIDGDSAVLHFSNAADGFMPDRNIPGFEVAGEDRVFYPAQADVLCGNGCNAIKVTSDKVKDIKSVRFGFRNWQPTYVYNMRELPLVPFRTDSWDN</sequence>
<keyword evidence="5" id="KW-1185">Reference proteome</keyword>
<protein>
    <submittedName>
        <fullName evidence="4">Sialate O-acetylesterase</fullName>
    </submittedName>
</protein>
<feature type="domain" description="Sialate O-acetylesterase" evidence="3">
    <location>
        <begin position="108"/>
        <end position="364"/>
    </location>
</feature>
<feature type="chain" id="PRO_5047340765" evidence="2">
    <location>
        <begin position="22"/>
        <end position="480"/>
    </location>
</feature>
<evidence type="ECO:0000313" key="4">
    <source>
        <dbReference type="EMBL" id="MEY8244983.1"/>
    </source>
</evidence>
<dbReference type="RefSeq" id="WP_205523853.1">
    <property type="nucleotide sequence ID" value="NZ_JBCLPP010000010.1"/>
</dbReference>